<keyword evidence="1" id="KW-0472">Membrane</keyword>
<evidence type="ECO:0000313" key="3">
    <source>
        <dbReference type="RefSeq" id="XP_019620028.1"/>
    </source>
</evidence>
<dbReference type="Proteomes" id="UP000515135">
    <property type="component" value="Unplaced"/>
</dbReference>
<reference evidence="3" key="1">
    <citation type="submission" date="2025-08" db="UniProtKB">
        <authorList>
            <consortium name="RefSeq"/>
        </authorList>
    </citation>
    <scope>IDENTIFICATION</scope>
    <source>
        <tissue evidence="3">Gonad</tissue>
    </source>
</reference>
<keyword evidence="2" id="KW-1185">Reference proteome</keyword>
<dbReference type="GeneID" id="109466711"/>
<protein>
    <submittedName>
        <fullName evidence="3">Uncharacterized protein LOC109466711</fullName>
    </submittedName>
</protein>
<dbReference type="KEGG" id="bbel:109466711"/>
<dbReference type="PANTHER" id="PTHR38640">
    <property type="entry name" value="GEO09659P1"/>
    <property type="match status" value="1"/>
</dbReference>
<dbReference type="OrthoDB" id="5915502at2759"/>
<dbReference type="AlphaFoldDB" id="A0A6P4Y6G1"/>
<dbReference type="PANTHER" id="PTHR38640:SF1">
    <property type="entry name" value="GEO09659P1"/>
    <property type="match status" value="1"/>
</dbReference>
<name>A0A6P4Y6G1_BRABE</name>
<organism evidence="2 3">
    <name type="scientific">Branchiostoma belcheri</name>
    <name type="common">Amphioxus</name>
    <dbReference type="NCBI Taxonomy" id="7741"/>
    <lineage>
        <taxon>Eukaryota</taxon>
        <taxon>Metazoa</taxon>
        <taxon>Chordata</taxon>
        <taxon>Cephalochordata</taxon>
        <taxon>Leptocardii</taxon>
        <taxon>Amphioxiformes</taxon>
        <taxon>Branchiostomatidae</taxon>
        <taxon>Branchiostoma</taxon>
    </lineage>
</organism>
<keyword evidence="1" id="KW-1133">Transmembrane helix</keyword>
<evidence type="ECO:0000313" key="2">
    <source>
        <dbReference type="Proteomes" id="UP000515135"/>
    </source>
</evidence>
<feature type="transmembrane region" description="Helical" evidence="1">
    <location>
        <begin position="71"/>
        <end position="90"/>
    </location>
</feature>
<evidence type="ECO:0000256" key="1">
    <source>
        <dbReference type="SAM" id="Phobius"/>
    </source>
</evidence>
<sequence>MAALLAYVGDILTRKCRFPNINAIGQPLSEQQLERFCFQHVPVVGALSYSAFSTNILAYKAFDELFTSRHLVVANCLLLNSHLGIGLYLFNTRTIRAVNTRWRVTWSVYGSAMFNFGSILLWATVKEIIPENAVLRVGFGVLSSVFFLMVGKKYLDHVDANLKLAKSKPKATEQK</sequence>
<accession>A0A6P4Y6G1</accession>
<feature type="transmembrane region" description="Helical" evidence="1">
    <location>
        <begin position="102"/>
        <end position="121"/>
    </location>
</feature>
<dbReference type="RefSeq" id="XP_019620028.1">
    <property type="nucleotide sequence ID" value="XM_019764469.1"/>
</dbReference>
<feature type="transmembrane region" description="Helical" evidence="1">
    <location>
        <begin position="133"/>
        <end position="151"/>
    </location>
</feature>
<proteinExistence type="predicted"/>
<gene>
    <name evidence="3" type="primary">LOC109466711</name>
</gene>
<keyword evidence="1" id="KW-0812">Transmembrane</keyword>